<dbReference type="InterPro" id="IPR020596">
    <property type="entry name" value="rRNA_Ade_Mease_Trfase_CS"/>
</dbReference>
<gene>
    <name evidence="7 10" type="primary">rsmA</name>
    <name evidence="7" type="synonym">ksgA</name>
    <name evidence="10" type="ORF">Pan216_48240</name>
</gene>
<feature type="binding site" evidence="7 8">
    <location>
        <position position="40"/>
    </location>
    <ligand>
        <name>S-adenosyl-L-methionine</name>
        <dbReference type="ChEBI" id="CHEBI:59789"/>
    </ligand>
</feature>
<dbReference type="InterPro" id="IPR023165">
    <property type="entry name" value="rRNA_Ade_diMease-like_C"/>
</dbReference>
<feature type="binding site" evidence="7 8">
    <location>
        <position position="67"/>
    </location>
    <ligand>
        <name>S-adenosyl-L-methionine</name>
        <dbReference type="ChEBI" id="CHEBI:59789"/>
    </ligand>
</feature>
<dbReference type="InterPro" id="IPR020598">
    <property type="entry name" value="rRNA_Ade_methylase_Trfase_N"/>
</dbReference>
<feature type="binding site" evidence="7 8">
    <location>
        <position position="42"/>
    </location>
    <ligand>
        <name>S-adenosyl-L-methionine</name>
        <dbReference type="ChEBI" id="CHEBI:59789"/>
    </ligand>
</feature>
<feature type="binding site" evidence="7 8">
    <location>
        <position position="88"/>
    </location>
    <ligand>
        <name>S-adenosyl-L-methionine</name>
        <dbReference type="ChEBI" id="CHEBI:59789"/>
    </ligand>
</feature>
<dbReference type="PANTHER" id="PTHR11727:SF7">
    <property type="entry name" value="DIMETHYLADENOSINE TRANSFERASE-RELATED"/>
    <property type="match status" value="1"/>
</dbReference>
<dbReference type="CDD" id="cd02440">
    <property type="entry name" value="AdoMet_MTases"/>
    <property type="match status" value="1"/>
</dbReference>
<dbReference type="PANTHER" id="PTHR11727">
    <property type="entry name" value="DIMETHYLADENOSINE TRANSFERASE"/>
    <property type="match status" value="1"/>
</dbReference>
<keyword evidence="6 7" id="KW-0694">RNA-binding</keyword>
<evidence type="ECO:0000256" key="8">
    <source>
        <dbReference type="PROSITE-ProRule" id="PRU01026"/>
    </source>
</evidence>
<evidence type="ECO:0000256" key="6">
    <source>
        <dbReference type="ARBA" id="ARBA00022884"/>
    </source>
</evidence>
<evidence type="ECO:0000259" key="9">
    <source>
        <dbReference type="SMART" id="SM00650"/>
    </source>
</evidence>
<comment type="subcellular location">
    <subcellularLocation>
        <location evidence="7">Cytoplasm</location>
    </subcellularLocation>
</comment>
<dbReference type="Proteomes" id="UP000317093">
    <property type="component" value="Chromosome"/>
</dbReference>
<evidence type="ECO:0000256" key="7">
    <source>
        <dbReference type="HAMAP-Rule" id="MF_00607"/>
    </source>
</evidence>
<dbReference type="InterPro" id="IPR029063">
    <property type="entry name" value="SAM-dependent_MTases_sf"/>
</dbReference>
<dbReference type="GO" id="GO:0003723">
    <property type="term" value="F:RNA binding"/>
    <property type="evidence" value="ECO:0007669"/>
    <property type="project" value="UniProtKB-UniRule"/>
</dbReference>
<dbReference type="RefSeq" id="WP_145261788.1">
    <property type="nucleotide sequence ID" value="NZ_CP036279.1"/>
</dbReference>
<protein>
    <recommendedName>
        <fullName evidence="7">Ribosomal RNA small subunit methyltransferase A</fullName>
        <ecNumber evidence="7">2.1.1.182</ecNumber>
    </recommendedName>
    <alternativeName>
        <fullName evidence="7">16S rRNA (adenine(1518)-N(6)/adenine(1519)-N(6))-dimethyltransferase</fullName>
    </alternativeName>
    <alternativeName>
        <fullName evidence="7">16S rRNA dimethyladenosine transferase</fullName>
    </alternativeName>
    <alternativeName>
        <fullName evidence="7">16S rRNA dimethylase</fullName>
    </alternativeName>
    <alternativeName>
        <fullName evidence="7">S-adenosylmethionine-6-N', N'-adenosyl(rRNA) dimethyltransferase</fullName>
    </alternativeName>
</protein>
<keyword evidence="5 7" id="KW-0949">S-adenosyl-L-methionine</keyword>
<organism evidence="10 11">
    <name type="scientific">Kolteria novifilia</name>
    <dbReference type="NCBI Taxonomy" id="2527975"/>
    <lineage>
        <taxon>Bacteria</taxon>
        <taxon>Pseudomonadati</taxon>
        <taxon>Planctomycetota</taxon>
        <taxon>Planctomycetia</taxon>
        <taxon>Kolteriales</taxon>
        <taxon>Kolteriaceae</taxon>
        <taxon>Kolteria</taxon>
    </lineage>
</organism>
<dbReference type="KEGG" id="knv:Pan216_48240"/>
<dbReference type="PROSITE" id="PS01131">
    <property type="entry name" value="RRNA_A_DIMETH"/>
    <property type="match status" value="1"/>
</dbReference>
<evidence type="ECO:0000256" key="3">
    <source>
        <dbReference type="ARBA" id="ARBA00022603"/>
    </source>
</evidence>
<keyword evidence="1 7" id="KW-0963">Cytoplasm</keyword>
<evidence type="ECO:0000256" key="4">
    <source>
        <dbReference type="ARBA" id="ARBA00022679"/>
    </source>
</evidence>
<dbReference type="HAMAP" id="MF_00607">
    <property type="entry name" value="16SrRNA_methyltr_A"/>
    <property type="match status" value="1"/>
</dbReference>
<feature type="binding site" evidence="7 8">
    <location>
        <position position="146"/>
    </location>
    <ligand>
        <name>S-adenosyl-L-methionine</name>
        <dbReference type="ChEBI" id="CHEBI:59789"/>
    </ligand>
</feature>
<name>A0A518BAK7_9BACT</name>
<dbReference type="GO" id="GO:0005829">
    <property type="term" value="C:cytosol"/>
    <property type="evidence" value="ECO:0007669"/>
    <property type="project" value="TreeGrafter"/>
</dbReference>
<dbReference type="InterPro" id="IPR001737">
    <property type="entry name" value="KsgA/Erm"/>
</dbReference>
<keyword evidence="11" id="KW-1185">Reference proteome</keyword>
<dbReference type="AlphaFoldDB" id="A0A518BAK7"/>
<keyword evidence="2 7" id="KW-0698">rRNA processing</keyword>
<reference evidence="10 11" key="1">
    <citation type="submission" date="2019-02" db="EMBL/GenBank/DDBJ databases">
        <title>Deep-cultivation of Planctomycetes and their phenomic and genomic characterization uncovers novel biology.</title>
        <authorList>
            <person name="Wiegand S."/>
            <person name="Jogler M."/>
            <person name="Boedeker C."/>
            <person name="Pinto D."/>
            <person name="Vollmers J."/>
            <person name="Rivas-Marin E."/>
            <person name="Kohn T."/>
            <person name="Peeters S.H."/>
            <person name="Heuer A."/>
            <person name="Rast P."/>
            <person name="Oberbeckmann S."/>
            <person name="Bunk B."/>
            <person name="Jeske O."/>
            <person name="Meyerdierks A."/>
            <person name="Storesund J.E."/>
            <person name="Kallscheuer N."/>
            <person name="Luecker S."/>
            <person name="Lage O.M."/>
            <person name="Pohl T."/>
            <person name="Merkel B.J."/>
            <person name="Hornburger P."/>
            <person name="Mueller R.-W."/>
            <person name="Bruemmer F."/>
            <person name="Labrenz M."/>
            <person name="Spormann A.M."/>
            <person name="Op den Camp H."/>
            <person name="Overmann J."/>
            <person name="Amann R."/>
            <person name="Jetten M.S.M."/>
            <person name="Mascher T."/>
            <person name="Medema M.H."/>
            <person name="Devos D.P."/>
            <person name="Kaster A.-K."/>
            <person name="Ovreas L."/>
            <person name="Rohde M."/>
            <person name="Galperin M.Y."/>
            <person name="Jogler C."/>
        </authorList>
    </citation>
    <scope>NUCLEOTIDE SEQUENCE [LARGE SCALE GENOMIC DNA]</scope>
    <source>
        <strain evidence="10 11">Pan216</strain>
    </source>
</reference>
<dbReference type="InterPro" id="IPR011530">
    <property type="entry name" value="rRNA_adenine_dimethylase"/>
</dbReference>
<dbReference type="NCBIfam" id="TIGR00755">
    <property type="entry name" value="ksgA"/>
    <property type="match status" value="1"/>
</dbReference>
<evidence type="ECO:0000256" key="1">
    <source>
        <dbReference type="ARBA" id="ARBA00022490"/>
    </source>
</evidence>
<dbReference type="GO" id="GO:0052908">
    <property type="term" value="F:16S rRNA (adenine(1518)-N(6)/adenine(1519)-N(6))-dimethyltransferase activity"/>
    <property type="evidence" value="ECO:0007669"/>
    <property type="project" value="UniProtKB-EC"/>
</dbReference>
<evidence type="ECO:0000313" key="11">
    <source>
        <dbReference type="Proteomes" id="UP000317093"/>
    </source>
</evidence>
<dbReference type="Pfam" id="PF00398">
    <property type="entry name" value="RrnaAD"/>
    <property type="match status" value="1"/>
</dbReference>
<dbReference type="SUPFAM" id="SSF53335">
    <property type="entry name" value="S-adenosyl-L-methionine-dependent methyltransferases"/>
    <property type="match status" value="1"/>
</dbReference>
<sequence>MTEEHEDRQETVSYPRPTRTYLKGLLDSFGLRPRRQYGQNFLIDLNLLELLARTAEIGPNDVVLEVGAGTGGLTNRLADLAREVVSVEIDPGFYELARKETRARPNLTLLHMDALKGKNRVQPEVLTALEEAMRRAEASSYKLVANLPYDVAASLVGNLLLERLEVDSMTMTVQLEVGERLVAEPGSKDYGPLSALVASVGEGRIVRQMPPSAFWPRPKVTSAIVRIDVDAQRRSDLEELSAQHRFVRDLFTHRRKSLRAALISLPRYKPLKARMTDLLESVGVTGDGRAEQLSPAELVRIRHVLEKTLNSDV</sequence>
<evidence type="ECO:0000256" key="5">
    <source>
        <dbReference type="ARBA" id="ARBA00022691"/>
    </source>
</evidence>
<keyword evidence="4 7" id="KW-0808">Transferase</keyword>
<dbReference type="SMART" id="SM00650">
    <property type="entry name" value="rADc"/>
    <property type="match status" value="1"/>
</dbReference>
<evidence type="ECO:0000256" key="2">
    <source>
        <dbReference type="ARBA" id="ARBA00022552"/>
    </source>
</evidence>
<comment type="catalytic activity">
    <reaction evidence="7">
        <text>adenosine(1518)/adenosine(1519) in 16S rRNA + 4 S-adenosyl-L-methionine = N(6)-dimethyladenosine(1518)/N(6)-dimethyladenosine(1519) in 16S rRNA + 4 S-adenosyl-L-homocysteine + 4 H(+)</text>
        <dbReference type="Rhea" id="RHEA:19609"/>
        <dbReference type="Rhea" id="RHEA-COMP:10232"/>
        <dbReference type="Rhea" id="RHEA-COMP:10233"/>
        <dbReference type="ChEBI" id="CHEBI:15378"/>
        <dbReference type="ChEBI" id="CHEBI:57856"/>
        <dbReference type="ChEBI" id="CHEBI:59789"/>
        <dbReference type="ChEBI" id="CHEBI:74411"/>
        <dbReference type="ChEBI" id="CHEBI:74493"/>
        <dbReference type="EC" id="2.1.1.182"/>
    </reaction>
</comment>
<dbReference type="OrthoDB" id="9814755at2"/>
<keyword evidence="3 7" id="KW-0489">Methyltransferase</keyword>
<comment type="function">
    <text evidence="7">Specifically dimethylates two adjacent adenosines (A1518 and A1519) in the loop of a conserved hairpin near the 3'-end of 16S rRNA in the 30S particle. May play a critical role in biogenesis of 30S subunits.</text>
</comment>
<feature type="domain" description="Ribosomal RNA adenine methylase transferase N-terminal" evidence="9">
    <location>
        <begin position="47"/>
        <end position="231"/>
    </location>
</feature>
<dbReference type="Gene3D" id="1.10.8.100">
    <property type="entry name" value="Ribosomal RNA adenine dimethylase-like, domain 2"/>
    <property type="match status" value="1"/>
</dbReference>
<comment type="similarity">
    <text evidence="7">Belongs to the class I-like SAM-binding methyltransferase superfamily. rRNA adenine N(6)-methyltransferase family. RsmA subfamily.</text>
</comment>
<evidence type="ECO:0000313" key="10">
    <source>
        <dbReference type="EMBL" id="QDU63943.1"/>
    </source>
</evidence>
<accession>A0A518BAK7</accession>
<dbReference type="EMBL" id="CP036279">
    <property type="protein sequence ID" value="QDU63943.1"/>
    <property type="molecule type" value="Genomic_DNA"/>
</dbReference>
<dbReference type="EC" id="2.1.1.182" evidence="7"/>
<feature type="binding site" evidence="7 8">
    <location>
        <position position="113"/>
    </location>
    <ligand>
        <name>S-adenosyl-L-methionine</name>
        <dbReference type="ChEBI" id="CHEBI:59789"/>
    </ligand>
</feature>
<dbReference type="PROSITE" id="PS51689">
    <property type="entry name" value="SAM_RNA_A_N6_MT"/>
    <property type="match status" value="1"/>
</dbReference>
<dbReference type="Gene3D" id="3.40.50.150">
    <property type="entry name" value="Vaccinia Virus protein VP39"/>
    <property type="match status" value="1"/>
</dbReference>
<proteinExistence type="inferred from homology"/>